<name>A0A1A9I2E0_9BACT</name>
<dbReference type="PANTHER" id="PTHR12598:SF0">
    <property type="entry name" value="COPPER HOMEOSTASIS PROTEIN CUTC HOMOLOG"/>
    <property type="match status" value="1"/>
</dbReference>
<dbReference type="OrthoDB" id="9815677at2"/>
<dbReference type="HAMAP" id="MF_00795">
    <property type="entry name" value="CutC"/>
    <property type="match status" value="1"/>
</dbReference>
<dbReference type="PANTHER" id="PTHR12598">
    <property type="entry name" value="COPPER HOMEOSTASIS PROTEIN CUTC"/>
    <property type="match status" value="1"/>
</dbReference>
<dbReference type="InterPro" id="IPR005627">
    <property type="entry name" value="CutC-like"/>
</dbReference>
<accession>A0A1A9I2E0</accession>
<dbReference type="Pfam" id="PF03932">
    <property type="entry name" value="CutC"/>
    <property type="match status" value="1"/>
</dbReference>
<evidence type="ECO:0000256" key="1">
    <source>
        <dbReference type="ARBA" id="ARBA00007768"/>
    </source>
</evidence>
<protein>
    <recommendedName>
        <fullName evidence="2">PF03932 family protein CutC</fullName>
    </recommendedName>
</protein>
<evidence type="ECO:0000256" key="2">
    <source>
        <dbReference type="HAMAP-Rule" id="MF_00795"/>
    </source>
</evidence>
<dbReference type="RefSeq" id="WP_067754048.1">
    <property type="nucleotide sequence ID" value="NZ_CP015772.1"/>
</dbReference>
<comment type="subcellular location">
    <subcellularLocation>
        <location evidence="2">Cytoplasm</location>
    </subcellularLocation>
</comment>
<comment type="caution">
    <text evidence="2">Once thought to be involved in copper homeostasis, experiments in E.coli have shown this is not the case.</text>
</comment>
<dbReference type="FunFam" id="3.20.20.380:FF:000001">
    <property type="entry name" value="Copper homeostasis protein CutC"/>
    <property type="match status" value="1"/>
</dbReference>
<dbReference type="AlphaFoldDB" id="A0A1A9I2E0"/>
<reference evidence="3 4" key="1">
    <citation type="submission" date="2016-05" db="EMBL/GenBank/DDBJ databases">
        <title>Niabella ginsenosidivorans BS26 whole genome sequencing.</title>
        <authorList>
            <person name="Im W.T."/>
            <person name="Siddiqi M.Z."/>
        </authorList>
    </citation>
    <scope>NUCLEOTIDE SEQUENCE [LARGE SCALE GENOMIC DNA]</scope>
    <source>
        <strain evidence="3 4">BS26</strain>
    </source>
</reference>
<dbReference type="KEGG" id="nia:A8C56_07540"/>
<sequence>MKGGYNDFTIEIATTDFESTKNAVAGGADRIELCANLGEGGTTQSYGVIRRVREQFDIPVYPIIRVRGGDFLYTEEEYECMMADALNCKALDCDGVVAGFLKANGEIDVARTAKIVEAVYPLGVTFHRAFDRCKDPLQALEQIIDTGCKRILTSGQETTAIKGSRLIKQLMEQAAGRIIIMPGSGVRADNVKALADSTGCVEFHSSLRELIPSKMKYIAPAFAKDEESLRHPGINPAAVAAFKKALQ</sequence>
<dbReference type="InterPro" id="IPR036822">
    <property type="entry name" value="CutC-like_dom_sf"/>
</dbReference>
<keyword evidence="4" id="KW-1185">Reference proteome</keyword>
<comment type="similarity">
    <text evidence="1 2">Belongs to the CutC family.</text>
</comment>
<gene>
    <name evidence="2" type="primary">cutC</name>
    <name evidence="3" type="ORF">A8C56_07540</name>
</gene>
<evidence type="ECO:0000313" key="4">
    <source>
        <dbReference type="Proteomes" id="UP000077667"/>
    </source>
</evidence>
<dbReference type="STRING" id="1176587.A8C56_07540"/>
<dbReference type="Gene3D" id="3.20.20.380">
    <property type="entry name" value="Copper homeostasis (CutC) domain"/>
    <property type="match status" value="1"/>
</dbReference>
<evidence type="ECO:0000313" key="3">
    <source>
        <dbReference type="EMBL" id="ANH80852.1"/>
    </source>
</evidence>
<dbReference type="GO" id="GO:0005507">
    <property type="term" value="F:copper ion binding"/>
    <property type="evidence" value="ECO:0007669"/>
    <property type="project" value="TreeGrafter"/>
</dbReference>
<proteinExistence type="inferred from homology"/>
<dbReference type="SUPFAM" id="SSF110395">
    <property type="entry name" value="CutC-like"/>
    <property type="match status" value="1"/>
</dbReference>
<dbReference type="Proteomes" id="UP000077667">
    <property type="component" value="Chromosome"/>
</dbReference>
<dbReference type="GO" id="GO:0005737">
    <property type="term" value="C:cytoplasm"/>
    <property type="evidence" value="ECO:0007669"/>
    <property type="project" value="UniProtKB-SubCell"/>
</dbReference>
<organism evidence="3 4">
    <name type="scientific">Niabella ginsenosidivorans</name>
    <dbReference type="NCBI Taxonomy" id="1176587"/>
    <lineage>
        <taxon>Bacteria</taxon>
        <taxon>Pseudomonadati</taxon>
        <taxon>Bacteroidota</taxon>
        <taxon>Chitinophagia</taxon>
        <taxon>Chitinophagales</taxon>
        <taxon>Chitinophagaceae</taxon>
        <taxon>Niabella</taxon>
    </lineage>
</organism>
<keyword evidence="2" id="KW-0963">Cytoplasm</keyword>
<dbReference type="EMBL" id="CP015772">
    <property type="protein sequence ID" value="ANH80852.1"/>
    <property type="molecule type" value="Genomic_DNA"/>
</dbReference>